<dbReference type="KEGG" id="evi:Echvi_1503"/>
<dbReference type="PATRIC" id="fig|926556.3.peg.1593"/>
<gene>
    <name evidence="3" type="ordered locus">Echvi_1503</name>
</gene>
<feature type="domain" description="Coenzyme Q-binding protein COQ10 START" evidence="2">
    <location>
        <begin position="12"/>
        <end position="133"/>
    </location>
</feature>
<evidence type="ECO:0000259" key="2">
    <source>
        <dbReference type="Pfam" id="PF03364"/>
    </source>
</evidence>
<dbReference type="CDD" id="cd07820">
    <property type="entry name" value="SRPBCC_3"/>
    <property type="match status" value="1"/>
</dbReference>
<accession>L0FXJ0</accession>
<proteinExistence type="inferred from homology"/>
<dbReference type="HOGENOM" id="CLU_112936_1_0_10"/>
<dbReference type="SUPFAM" id="SSF55961">
    <property type="entry name" value="Bet v1-like"/>
    <property type="match status" value="1"/>
</dbReference>
<reference evidence="4" key="1">
    <citation type="submission" date="2012-02" db="EMBL/GenBank/DDBJ databases">
        <title>The complete genome of Echinicola vietnamensis DSM 17526.</title>
        <authorList>
            <person name="Lucas S."/>
            <person name="Copeland A."/>
            <person name="Lapidus A."/>
            <person name="Glavina del Rio T."/>
            <person name="Dalin E."/>
            <person name="Tice H."/>
            <person name="Bruce D."/>
            <person name="Goodwin L."/>
            <person name="Pitluck S."/>
            <person name="Peters L."/>
            <person name="Ovchinnikova G."/>
            <person name="Teshima H."/>
            <person name="Kyrpides N."/>
            <person name="Mavromatis K."/>
            <person name="Ivanova N."/>
            <person name="Brettin T."/>
            <person name="Detter J.C."/>
            <person name="Han C."/>
            <person name="Larimer F."/>
            <person name="Land M."/>
            <person name="Hauser L."/>
            <person name="Markowitz V."/>
            <person name="Cheng J.-F."/>
            <person name="Hugenholtz P."/>
            <person name="Woyke T."/>
            <person name="Wu D."/>
            <person name="Brambilla E."/>
            <person name="Klenk H.-P."/>
            <person name="Eisen J.A."/>
        </authorList>
    </citation>
    <scope>NUCLEOTIDE SEQUENCE [LARGE SCALE GENOMIC DNA]</scope>
    <source>
        <strain evidence="4">DSM 17526 / LMG 23754 / KMM 6221</strain>
    </source>
</reference>
<keyword evidence="4" id="KW-1185">Reference proteome</keyword>
<name>L0FXJ0_ECHVK</name>
<protein>
    <recommendedName>
        <fullName evidence="2">Coenzyme Q-binding protein COQ10 START domain-containing protein</fullName>
    </recommendedName>
</protein>
<dbReference type="STRING" id="926556.Echvi_1503"/>
<dbReference type="AlphaFoldDB" id="L0FXJ0"/>
<dbReference type="Proteomes" id="UP000010796">
    <property type="component" value="Chromosome"/>
</dbReference>
<dbReference type="Gene3D" id="3.30.530.20">
    <property type="match status" value="1"/>
</dbReference>
<dbReference type="EMBL" id="CP003346">
    <property type="protein sequence ID" value="AGA77768.1"/>
    <property type="molecule type" value="Genomic_DNA"/>
</dbReference>
<comment type="similarity">
    <text evidence="1">Belongs to the ribosome association toxin RatA family.</text>
</comment>
<evidence type="ECO:0000256" key="1">
    <source>
        <dbReference type="ARBA" id="ARBA00008918"/>
    </source>
</evidence>
<dbReference type="Pfam" id="PF03364">
    <property type="entry name" value="Polyketide_cyc"/>
    <property type="match status" value="1"/>
</dbReference>
<organism evidence="3 4">
    <name type="scientific">Echinicola vietnamensis (strain DSM 17526 / LMG 23754 / KMM 6221)</name>
    <dbReference type="NCBI Taxonomy" id="926556"/>
    <lineage>
        <taxon>Bacteria</taxon>
        <taxon>Pseudomonadati</taxon>
        <taxon>Bacteroidota</taxon>
        <taxon>Cytophagia</taxon>
        <taxon>Cytophagales</taxon>
        <taxon>Cyclobacteriaceae</taxon>
        <taxon>Echinicola</taxon>
    </lineage>
</organism>
<dbReference type="RefSeq" id="WP_015265331.1">
    <property type="nucleotide sequence ID" value="NC_019904.1"/>
</dbReference>
<evidence type="ECO:0000313" key="3">
    <source>
        <dbReference type="EMBL" id="AGA77768.1"/>
    </source>
</evidence>
<dbReference type="InterPro" id="IPR005031">
    <property type="entry name" value="COQ10_START"/>
</dbReference>
<dbReference type="OrthoDB" id="9793552at2"/>
<sequence>MGHYQLFSEQKIPASLDEVWDFISTPQNLKEITPDHMGFDITSKAMPEKMHPGMIISYKVSPMLGIKMTWVTEITQVKEKAFFVDEQRIGPYAMWHHQHHLEPIAGGVLMKDIVTYQPPMGPLGDIANALFIRKQLDTIFAYRFKAVEEKFGKFPSHTSA</sequence>
<evidence type="ECO:0000313" key="4">
    <source>
        <dbReference type="Proteomes" id="UP000010796"/>
    </source>
</evidence>
<dbReference type="eggNOG" id="COG4276">
    <property type="taxonomic scope" value="Bacteria"/>
</dbReference>
<dbReference type="InterPro" id="IPR023393">
    <property type="entry name" value="START-like_dom_sf"/>
</dbReference>